<dbReference type="EMBL" id="VMBB01000022">
    <property type="protein sequence ID" value="MDR8261680.1"/>
    <property type="molecule type" value="Genomic_DNA"/>
</dbReference>
<protein>
    <submittedName>
        <fullName evidence="1">Uncharacterized protein</fullName>
    </submittedName>
</protein>
<evidence type="ECO:0000313" key="1">
    <source>
        <dbReference type="EMBL" id="MBD0221301.1"/>
    </source>
</evidence>
<dbReference type="AlphaFoldDB" id="A0A219C7E4"/>
<dbReference type="EMBL" id="JACSVK010000047">
    <property type="protein sequence ID" value="MBD0221301.1"/>
    <property type="molecule type" value="Genomic_DNA"/>
</dbReference>
<organism evidence="1 8">
    <name type="scientific">Acinetobacter baumannii</name>
    <dbReference type="NCBI Taxonomy" id="470"/>
    <lineage>
        <taxon>Bacteria</taxon>
        <taxon>Pseudomonadati</taxon>
        <taxon>Pseudomonadota</taxon>
        <taxon>Gammaproteobacteria</taxon>
        <taxon>Moraxellales</taxon>
        <taxon>Moraxellaceae</taxon>
        <taxon>Acinetobacter</taxon>
        <taxon>Acinetobacter calcoaceticus/baumannii complex</taxon>
    </lineage>
</organism>
<dbReference type="Proteomes" id="UP000634608">
    <property type="component" value="Unassembled WGS sequence"/>
</dbReference>
<name>A0A219C7E4_ACIBA</name>
<evidence type="ECO:0000313" key="2">
    <source>
        <dbReference type="EMBL" id="MDR8261680.1"/>
    </source>
</evidence>
<evidence type="ECO:0000313" key="8">
    <source>
        <dbReference type="Proteomes" id="UP000634608"/>
    </source>
</evidence>
<evidence type="ECO:0000313" key="4">
    <source>
        <dbReference type="EMBL" id="PRN32316.1"/>
    </source>
</evidence>
<dbReference type="EMBL" id="CP061525">
    <property type="protein sequence ID" value="QNV23559.1"/>
    <property type="molecule type" value="Genomic_DNA"/>
</dbReference>
<reference evidence="5 7" key="4">
    <citation type="submission" date="2020-09" db="EMBL/GenBank/DDBJ databases">
        <title>Carbapenem-Resistant Acinetobacter baumannii devoid of typical resistance factors.</title>
        <authorList>
            <person name="Hoffmann M."/>
            <person name="Luo Y."/>
            <person name="Strain E."/>
            <person name="Rand H."/>
            <person name="Javkar K.G."/>
        </authorList>
    </citation>
    <scope>NUCLEOTIDE SEQUENCE [LARGE SCALE GENOMIC DNA]</scope>
    <source>
        <strain evidence="5 7">CFSAN093705</strain>
    </source>
</reference>
<dbReference type="KEGG" id="abw:BL01_15955"/>
<evidence type="ECO:0000313" key="6">
    <source>
        <dbReference type="Proteomes" id="UP000237823"/>
    </source>
</evidence>
<reference evidence="2" key="2">
    <citation type="submission" date="2019-07" db="EMBL/GenBank/DDBJ databases">
        <title>Biological characteristics of mucoid Acinetobacter baumannii from a general hospital in China.</title>
        <authorList>
            <person name="Hua X."/>
            <person name="Yu Y."/>
        </authorList>
    </citation>
    <scope>NUCLEOTIDE SEQUENCE [LARGE SCALE GENOMIC DNA]</scope>
    <source>
        <strain evidence="2">N41</strain>
        <strain evidence="3">N8</strain>
    </source>
</reference>
<gene>
    <name evidence="4" type="ORF">B9W25_14905</name>
    <name evidence="3" type="ORF">FPK63_15805</name>
    <name evidence="2" type="ORF">FPK87_14580</name>
    <name evidence="5" type="ORF">FQZ18_09585</name>
    <name evidence="1" type="ORF">IAG11_15505</name>
</gene>
<evidence type="ECO:0000313" key="7">
    <source>
        <dbReference type="Proteomes" id="UP000516419"/>
    </source>
</evidence>
<dbReference type="RefSeq" id="WP_000344757.1">
    <property type="nucleotide sequence ID" value="NZ_AP024415.1"/>
</dbReference>
<accession>A0A219C7E4</accession>
<dbReference type="STRING" id="1096995.BJAB07104_01880"/>
<evidence type="ECO:0000313" key="5">
    <source>
        <dbReference type="EMBL" id="QNV23559.1"/>
    </source>
</evidence>
<dbReference type="EMBL" id="NEPB01000041">
    <property type="protein sequence ID" value="PRN32316.1"/>
    <property type="molecule type" value="Genomic_DNA"/>
</dbReference>
<reference evidence="4 6" key="1">
    <citation type="submission" date="2017-04" db="EMBL/GenBank/DDBJ databases">
        <title>Comparison of Acinetobacter baumannii whole genome sequences from two major hospitals in Kuwait.</title>
        <authorList>
            <person name="Nasser K."/>
            <person name="Habibi N."/>
            <person name="Khan M.W."/>
            <person name="Purohit P."/>
            <person name="Al-Obaid I."/>
            <person name="Dhar R."/>
            <person name="Al-Fouzan W."/>
            <person name="Mustafa A.S."/>
        </authorList>
    </citation>
    <scope>NUCLEOTIDE SEQUENCE [LARGE SCALE GENOMIC DNA]</scope>
    <source>
        <strain evidence="4 6">KUFAR57</strain>
    </source>
</reference>
<evidence type="ECO:0000313" key="3">
    <source>
        <dbReference type="EMBL" id="MDR8432534.1"/>
    </source>
</evidence>
<dbReference type="Proteomes" id="UP000516419">
    <property type="component" value="Chromosome"/>
</dbReference>
<dbReference type="EMBL" id="VMAF01000028">
    <property type="protein sequence ID" value="MDR8432534.1"/>
    <property type="molecule type" value="Genomic_DNA"/>
</dbReference>
<proteinExistence type="predicted"/>
<sequence>MDEVRKELDQLWGKYEIALYSLEVLNIKYKKECLANVSVIQNRLEKYKQTFNNSLTSEEVKSSSEDIFGRLANEKANGLEELRKIRLKQ</sequence>
<reference evidence="1" key="3">
    <citation type="submission" date="2020-08" db="EMBL/GenBank/DDBJ databases">
        <title>Diversity of carbapenem-resistant Acinetobacter baumannii and bacteriophage-mediated spread of the Oxa23 carbapenemase.</title>
        <authorList>
            <person name="Abouelfetouh A."/>
            <person name="Mattock J."/>
            <person name="Turner D."/>
            <person name="Li E."/>
            <person name="Evans B.A."/>
        </authorList>
    </citation>
    <scope>NUCLEOTIDE SEQUENCE</scope>
    <source>
        <strain evidence="1">A86</strain>
    </source>
</reference>
<dbReference type="Proteomes" id="UP000237823">
    <property type="component" value="Unassembled WGS sequence"/>
</dbReference>